<feature type="transmembrane region" description="Helical" evidence="6">
    <location>
        <begin position="142"/>
        <end position="167"/>
    </location>
</feature>
<name>A0ABS2ASL5_9ACTN</name>
<evidence type="ECO:0000313" key="9">
    <source>
        <dbReference type="Proteomes" id="UP000632138"/>
    </source>
</evidence>
<dbReference type="EMBL" id="JAENHP010000029">
    <property type="protein sequence ID" value="MBM2622857.1"/>
    <property type="molecule type" value="Genomic_DNA"/>
</dbReference>
<evidence type="ECO:0000256" key="3">
    <source>
        <dbReference type="ARBA" id="ARBA00022692"/>
    </source>
</evidence>
<evidence type="ECO:0000256" key="6">
    <source>
        <dbReference type="SAM" id="Phobius"/>
    </source>
</evidence>
<organism evidence="8 9">
    <name type="scientific">Paractinoplanes ovalisporus</name>
    <dbReference type="NCBI Taxonomy" id="2810368"/>
    <lineage>
        <taxon>Bacteria</taxon>
        <taxon>Bacillati</taxon>
        <taxon>Actinomycetota</taxon>
        <taxon>Actinomycetes</taxon>
        <taxon>Micromonosporales</taxon>
        <taxon>Micromonosporaceae</taxon>
        <taxon>Paractinoplanes</taxon>
    </lineage>
</organism>
<keyword evidence="5 6" id="KW-0472">Membrane</keyword>
<feature type="transmembrane region" description="Helical" evidence="6">
    <location>
        <begin position="318"/>
        <end position="339"/>
    </location>
</feature>
<evidence type="ECO:0000256" key="5">
    <source>
        <dbReference type="ARBA" id="ARBA00023136"/>
    </source>
</evidence>
<dbReference type="Proteomes" id="UP000632138">
    <property type="component" value="Unassembled WGS sequence"/>
</dbReference>
<accession>A0ABS2ASL5</accession>
<feature type="transmembrane region" description="Helical" evidence="6">
    <location>
        <begin position="351"/>
        <end position="377"/>
    </location>
</feature>
<evidence type="ECO:0000259" key="7">
    <source>
        <dbReference type="PROSITE" id="PS50850"/>
    </source>
</evidence>
<feature type="transmembrane region" description="Helical" evidence="6">
    <location>
        <begin position="81"/>
        <end position="100"/>
    </location>
</feature>
<dbReference type="CDD" id="cd06174">
    <property type="entry name" value="MFS"/>
    <property type="match status" value="1"/>
</dbReference>
<comment type="subcellular location">
    <subcellularLocation>
        <location evidence="1">Cell membrane</location>
        <topology evidence="1">Multi-pass membrane protein</topology>
    </subcellularLocation>
</comment>
<evidence type="ECO:0000256" key="2">
    <source>
        <dbReference type="ARBA" id="ARBA00022448"/>
    </source>
</evidence>
<evidence type="ECO:0000256" key="4">
    <source>
        <dbReference type="ARBA" id="ARBA00022989"/>
    </source>
</evidence>
<dbReference type="SUPFAM" id="SSF103473">
    <property type="entry name" value="MFS general substrate transporter"/>
    <property type="match status" value="1"/>
</dbReference>
<evidence type="ECO:0000256" key="1">
    <source>
        <dbReference type="ARBA" id="ARBA00004651"/>
    </source>
</evidence>
<dbReference type="Gene3D" id="1.20.1250.20">
    <property type="entry name" value="MFS general substrate transporter like domains"/>
    <property type="match status" value="2"/>
</dbReference>
<dbReference type="PANTHER" id="PTHR42718">
    <property type="entry name" value="MAJOR FACILITATOR SUPERFAMILY MULTIDRUG TRANSPORTER MFSC"/>
    <property type="match status" value="1"/>
</dbReference>
<reference evidence="8 9" key="1">
    <citation type="submission" date="2021-01" db="EMBL/GenBank/DDBJ databases">
        <title>Actinoplanes sp. nov. LDG1-06 isolated from lichen.</title>
        <authorList>
            <person name="Saeng-In P."/>
            <person name="Phongsopitanun W."/>
            <person name="Kanchanasin P."/>
            <person name="Yuki M."/>
            <person name="Kudo T."/>
            <person name="Ohkuma M."/>
            <person name="Tanasupawat S."/>
        </authorList>
    </citation>
    <scope>NUCLEOTIDE SEQUENCE [LARGE SCALE GENOMIC DNA]</scope>
    <source>
        <strain evidence="8 9">LDG1-06</strain>
    </source>
</reference>
<evidence type="ECO:0000313" key="8">
    <source>
        <dbReference type="EMBL" id="MBM2622857.1"/>
    </source>
</evidence>
<feature type="domain" description="Major facilitator superfamily (MFS) profile" evidence="7">
    <location>
        <begin position="19"/>
        <end position="421"/>
    </location>
</feature>
<proteinExistence type="predicted"/>
<feature type="transmembrane region" description="Helical" evidence="6">
    <location>
        <begin position="293"/>
        <end position="312"/>
    </location>
</feature>
<dbReference type="PANTHER" id="PTHR42718:SF9">
    <property type="entry name" value="MAJOR FACILITATOR SUPERFAMILY MULTIDRUG TRANSPORTER MFSC"/>
    <property type="match status" value="1"/>
</dbReference>
<feature type="transmembrane region" description="Helical" evidence="6">
    <location>
        <begin position="50"/>
        <end position="69"/>
    </location>
</feature>
<keyword evidence="9" id="KW-1185">Reference proteome</keyword>
<keyword evidence="4 6" id="KW-1133">Transmembrane helix</keyword>
<dbReference type="Pfam" id="PF07690">
    <property type="entry name" value="MFS_1"/>
    <property type="match status" value="1"/>
</dbReference>
<dbReference type="InterPro" id="IPR011701">
    <property type="entry name" value="MFS"/>
</dbReference>
<gene>
    <name evidence="8" type="ORF">JIG36_45885</name>
</gene>
<keyword evidence="3 6" id="KW-0812">Transmembrane</keyword>
<keyword evidence="2" id="KW-0813">Transport</keyword>
<sequence>MRVKGDPVPLRPSARAWAVWAVGLAAYIVAVLHRTSLGVAGLDAQHRFGIGAGALASFAVLQLLVYAGLQVPVGVLLDRFGSLRLVVSGGVLMAAGQAIMATTDHVGGAVLARILVGAGDAMTFISVLRLVPQWFPARRVPVLTQVTGLAGQAGQVLSAVPLAAMLAGPGWSTAFLATAGAGVFVAVAAFLALHDTPERRISNGAAVTMRQLGHDLGSAWRHPGTRLGLWTHFTTQFTGTVFALMWGFPFLIAGQGLPQETASALLTLFVLVGMAAGPLIGMLVQRHPLRRSWLVLGVIGANAAGWGLVLAWPGHAPMPVLVVLIVALGLGGPGSMIGFDYARTFNPPSRLGTATGVVNVGGFVASLLSIELIGLILDARTGGSAAYDITDFKVAMSVQYLFMIVGVAGILRTRRLARRRMAEEGVVVRPLREVWAERRGLAIGQAVKAQSLTRQE</sequence>
<comment type="caution">
    <text evidence="8">The sequence shown here is derived from an EMBL/GenBank/DDBJ whole genome shotgun (WGS) entry which is preliminary data.</text>
</comment>
<dbReference type="RefSeq" id="WP_203383210.1">
    <property type="nucleotide sequence ID" value="NZ_JAENHP010000029.1"/>
</dbReference>
<dbReference type="PROSITE" id="PS50850">
    <property type="entry name" value="MFS"/>
    <property type="match status" value="1"/>
</dbReference>
<dbReference type="InterPro" id="IPR036259">
    <property type="entry name" value="MFS_trans_sf"/>
</dbReference>
<feature type="transmembrane region" description="Helical" evidence="6">
    <location>
        <begin position="12"/>
        <end position="30"/>
    </location>
</feature>
<feature type="transmembrane region" description="Helical" evidence="6">
    <location>
        <begin position="173"/>
        <end position="193"/>
    </location>
</feature>
<feature type="transmembrane region" description="Helical" evidence="6">
    <location>
        <begin position="264"/>
        <end position="284"/>
    </location>
</feature>
<protein>
    <submittedName>
        <fullName evidence="8">MFS transporter</fullName>
    </submittedName>
</protein>
<feature type="transmembrane region" description="Helical" evidence="6">
    <location>
        <begin position="392"/>
        <end position="411"/>
    </location>
</feature>
<feature type="transmembrane region" description="Helical" evidence="6">
    <location>
        <begin position="229"/>
        <end position="252"/>
    </location>
</feature>
<dbReference type="InterPro" id="IPR020846">
    <property type="entry name" value="MFS_dom"/>
</dbReference>
<feature type="transmembrane region" description="Helical" evidence="6">
    <location>
        <begin position="106"/>
        <end position="130"/>
    </location>
</feature>